<reference evidence="2" key="1">
    <citation type="submission" date="2018-08" db="EMBL/GenBank/DDBJ databases">
        <title>Thalassotalea euphylliae genome.</title>
        <authorList>
            <person name="Summers S."/>
            <person name="Rice S.A."/>
            <person name="Freckelton M.L."/>
            <person name="Nedved B.T."/>
            <person name="Hadfield M.G."/>
        </authorList>
    </citation>
    <scope>NUCLEOTIDE SEQUENCE [LARGE SCALE GENOMIC DNA]</scope>
    <source>
        <strain evidence="2">H3</strain>
    </source>
</reference>
<dbReference type="EMBL" id="QUOT01000001">
    <property type="protein sequence ID" value="REL29678.1"/>
    <property type="molecule type" value="Genomic_DNA"/>
</dbReference>
<evidence type="ECO:0008006" key="3">
    <source>
        <dbReference type="Google" id="ProtNLM"/>
    </source>
</evidence>
<accession>A0A3E0TYJ3</accession>
<evidence type="ECO:0000313" key="2">
    <source>
        <dbReference type="Proteomes" id="UP000256899"/>
    </source>
</evidence>
<protein>
    <recommendedName>
        <fullName evidence="3">Lipoprotein</fullName>
    </recommendedName>
</protein>
<dbReference type="Proteomes" id="UP000256899">
    <property type="component" value="Unassembled WGS sequence"/>
</dbReference>
<gene>
    <name evidence="1" type="ORF">DXX94_02540</name>
</gene>
<evidence type="ECO:0000313" key="1">
    <source>
        <dbReference type="EMBL" id="REL29678.1"/>
    </source>
</evidence>
<comment type="caution">
    <text evidence="1">The sequence shown here is derived from an EMBL/GenBank/DDBJ whole genome shotgun (WGS) entry which is preliminary data.</text>
</comment>
<dbReference type="PROSITE" id="PS51257">
    <property type="entry name" value="PROKAR_LIPOPROTEIN"/>
    <property type="match status" value="1"/>
</dbReference>
<sequence>MTKKYAYIILFLFSLFGCKPSDNRIDISHEVGCIYGQSSCQLSTQFGELSLGFNTKFLVAETPFEMHLLALPSELTVTSAHMAGEDMYMGKIPLFFKQVSDGGWAAKTMFGSCAQAHMTWRVWLTLESATGETQTVSFTVQSFQSFKAIPEDLL</sequence>
<organism evidence="1 2">
    <name type="scientific">Thalassotalea euphylliae</name>
    <dbReference type="NCBI Taxonomy" id="1655234"/>
    <lineage>
        <taxon>Bacteria</taxon>
        <taxon>Pseudomonadati</taxon>
        <taxon>Pseudomonadota</taxon>
        <taxon>Gammaproteobacteria</taxon>
        <taxon>Alteromonadales</taxon>
        <taxon>Colwelliaceae</taxon>
        <taxon>Thalassotalea</taxon>
    </lineage>
</organism>
<name>A0A3E0TYJ3_9GAMM</name>
<proteinExistence type="predicted"/>
<dbReference type="AlphaFoldDB" id="A0A3E0TYJ3"/>
<keyword evidence="2" id="KW-1185">Reference proteome</keyword>
<dbReference type="RefSeq" id="WP_116013667.1">
    <property type="nucleotide sequence ID" value="NZ_QUOT01000001.1"/>
</dbReference>